<dbReference type="Gene3D" id="4.10.450.10">
    <property type="entry name" value="Glucose Oxidase, domain 2"/>
    <property type="match status" value="1"/>
</dbReference>
<dbReference type="Proteomes" id="UP000509510">
    <property type="component" value="Chromosome III"/>
</dbReference>
<dbReference type="SUPFAM" id="SSF51905">
    <property type="entry name" value="FAD/NAD(P)-binding domain"/>
    <property type="match status" value="1"/>
</dbReference>
<organism evidence="16 17">
    <name type="scientific">Talaromyces rugulosus</name>
    <name type="common">Penicillium rugulosum</name>
    <dbReference type="NCBI Taxonomy" id="121627"/>
    <lineage>
        <taxon>Eukaryota</taxon>
        <taxon>Fungi</taxon>
        <taxon>Dikarya</taxon>
        <taxon>Ascomycota</taxon>
        <taxon>Pezizomycotina</taxon>
        <taxon>Eurotiomycetes</taxon>
        <taxon>Eurotiomycetidae</taxon>
        <taxon>Eurotiales</taxon>
        <taxon>Trichocomaceae</taxon>
        <taxon>Talaromyces</taxon>
        <taxon>Talaromyces sect. Islandici</taxon>
    </lineage>
</organism>
<dbReference type="KEGG" id="trg:TRUGW13939_05355"/>
<dbReference type="InterPro" id="IPR000172">
    <property type="entry name" value="GMC_OxRdtase_N"/>
</dbReference>
<reference evidence="17" key="1">
    <citation type="submission" date="2020-06" db="EMBL/GenBank/DDBJ databases">
        <title>A chromosome-scale genome assembly of Talaromyces rugulosus W13939.</title>
        <authorList>
            <person name="Wang B."/>
            <person name="Guo L."/>
            <person name="Ye K."/>
            <person name="Wang L."/>
        </authorList>
    </citation>
    <scope>NUCLEOTIDE SEQUENCE [LARGE SCALE GENOMIC DNA]</scope>
    <source>
        <strain evidence="17">W13939</strain>
    </source>
</reference>
<dbReference type="InterPro" id="IPR027424">
    <property type="entry name" value="Glucose_Oxidase_domain_2"/>
</dbReference>
<dbReference type="EMBL" id="CP055900">
    <property type="protein sequence ID" value="QKX58234.1"/>
    <property type="molecule type" value="Genomic_DNA"/>
</dbReference>
<dbReference type="GO" id="GO:0046562">
    <property type="term" value="F:beta-D-glucose oxidase activity"/>
    <property type="evidence" value="ECO:0007669"/>
    <property type="project" value="UniProtKB-EC"/>
</dbReference>
<dbReference type="AlphaFoldDB" id="A0A7H8QW03"/>
<evidence type="ECO:0000313" key="17">
    <source>
        <dbReference type="Proteomes" id="UP000509510"/>
    </source>
</evidence>
<comment type="subunit">
    <text evidence="4">Homodimer.</text>
</comment>
<evidence type="ECO:0000259" key="15">
    <source>
        <dbReference type="PROSITE" id="PS00624"/>
    </source>
</evidence>
<keyword evidence="7 12" id="KW-0274">FAD</keyword>
<comment type="cofactor">
    <cofactor evidence="1 12">
        <name>FAD</name>
        <dbReference type="ChEBI" id="CHEBI:57692"/>
    </cofactor>
</comment>
<dbReference type="Gene3D" id="3.30.560.10">
    <property type="entry name" value="Glucose Oxidase, domain 3"/>
    <property type="match status" value="1"/>
</dbReference>
<dbReference type="SUPFAM" id="SSF54373">
    <property type="entry name" value="FAD-linked reductases, C-terminal domain"/>
    <property type="match status" value="1"/>
</dbReference>
<feature type="active site" description="Proton donor" evidence="11">
    <location>
        <position position="553"/>
    </location>
</feature>
<dbReference type="InterPro" id="IPR036188">
    <property type="entry name" value="FAD/NAD-bd_sf"/>
</dbReference>
<feature type="binding site" evidence="12">
    <location>
        <position position="268"/>
    </location>
    <ligand>
        <name>FAD</name>
        <dbReference type="ChEBI" id="CHEBI:57692"/>
    </ligand>
</feature>
<comment type="subcellular location">
    <subcellularLocation>
        <location evidence="2">Secreted</location>
        <location evidence="2">Cell wall</location>
    </subcellularLocation>
</comment>
<keyword evidence="8" id="KW-0560">Oxidoreductase</keyword>
<comment type="similarity">
    <text evidence="3">Belongs to the GMC oxidoreductase family.</text>
</comment>
<dbReference type="PIRSF" id="PIRSF000137">
    <property type="entry name" value="Alcohol_oxidase"/>
    <property type="match status" value="1"/>
</dbReference>
<evidence type="ECO:0000256" key="7">
    <source>
        <dbReference type="ARBA" id="ARBA00022827"/>
    </source>
</evidence>
<dbReference type="InterPro" id="IPR007867">
    <property type="entry name" value="GMC_OxRtase_C"/>
</dbReference>
<dbReference type="Gene3D" id="3.50.50.60">
    <property type="entry name" value="FAD/NAD(P)-binding domain"/>
    <property type="match status" value="1"/>
</dbReference>
<evidence type="ECO:0000256" key="3">
    <source>
        <dbReference type="ARBA" id="ARBA00010790"/>
    </source>
</evidence>
<dbReference type="EC" id="1.1.3.4" evidence="10"/>
<feature type="signal peptide" evidence="14">
    <location>
        <begin position="1"/>
        <end position="20"/>
    </location>
</feature>
<evidence type="ECO:0000256" key="8">
    <source>
        <dbReference type="ARBA" id="ARBA00023002"/>
    </source>
</evidence>
<protein>
    <recommendedName>
        <fullName evidence="10">glucose oxidase</fullName>
        <ecNumber evidence="10">1.1.3.4</ecNumber>
    </recommendedName>
</protein>
<dbReference type="Pfam" id="PF05199">
    <property type="entry name" value="GMC_oxred_C"/>
    <property type="match status" value="1"/>
</dbReference>
<keyword evidence="17" id="KW-1185">Reference proteome</keyword>
<dbReference type="OrthoDB" id="269227at2759"/>
<feature type="region of interest" description="Disordered" evidence="13">
    <location>
        <begin position="621"/>
        <end position="651"/>
    </location>
</feature>
<evidence type="ECO:0000256" key="5">
    <source>
        <dbReference type="ARBA" id="ARBA00022512"/>
    </source>
</evidence>
<name>A0A7H8QW03_TALRU</name>
<gene>
    <name evidence="16" type="ORF">TRUGW13939_05355</name>
</gene>
<evidence type="ECO:0000256" key="10">
    <source>
        <dbReference type="ARBA" id="ARBA00049722"/>
    </source>
</evidence>
<dbReference type="GeneID" id="55992853"/>
<feature type="active site" description="Proton acceptor" evidence="11">
    <location>
        <position position="596"/>
    </location>
</feature>
<feature type="compositionally biased region" description="Low complexity" evidence="13">
    <location>
        <begin position="640"/>
        <end position="651"/>
    </location>
</feature>
<sequence>MRSAIRAAAVVALAAPVAHALAPRSQITSDSYDFVVVGGGQAGLVLGRRLSENTNYTVLVLEAGTNGDEYRERIDTPAYSYYDSLWTTPLNWAFSTVPQPNAGDREIFWPRGKTLGGSSAINGLYLTRPGKDEINAWMDMLGDMDGADYWGWDSFYSALKKSETFTPPSDSIAAEANITWDASTHGTDGPIHASYPGYTFSQVGQWIMSLGTVGIASSSEMYGGANYGAELSTSTINPTNWTRSYSRTGYLDPLPDSGNYDVLTDAYVTRLVFKNPSSKGNLTASAVEYTCDGGKTNQTVQINKEVILTAGAVGSPAILLYSGVGPKDVLLDAGVDLVSELPGVGQHVQDHFSATMKWTTNVETSGSIYYDDGADKNDTLYLSYIDSAIAYVNASALFGDEVDSLQQSILSNITSYSPNTTYDAGVVAGYEAICNITANTILNSTVGQIEILYMNSDANGDVGITAALQHPYSHGRIYINSSNPLDYPVIDPNYLAHPADLDILLKGIKLVRRIGESSPLKSTLIKETTPGSDVKTDDDWLDWLRQSASTEFHPSSSCAMLPQDQGGVVDANLRVYGLANVRVADASVAPFALATHLMSSTYAIAEQASDIILKTYNTTSPSPTVPHLSTSSTAVPDHTPSPTSTRASAASDSRQSPAALWYLGASLAVVFSLLF</sequence>
<evidence type="ECO:0000256" key="9">
    <source>
        <dbReference type="ARBA" id="ARBA00049435"/>
    </source>
</evidence>
<evidence type="ECO:0000256" key="13">
    <source>
        <dbReference type="SAM" id="MobiDB-lite"/>
    </source>
</evidence>
<accession>A0A7H8QW03</accession>
<feature type="compositionally biased region" description="Polar residues" evidence="13">
    <location>
        <begin position="621"/>
        <end position="634"/>
    </location>
</feature>
<feature type="domain" description="Glucose-methanol-choline oxidoreductase N-terminal" evidence="15">
    <location>
        <begin position="311"/>
        <end position="325"/>
    </location>
</feature>
<dbReference type="PANTHER" id="PTHR11552">
    <property type="entry name" value="GLUCOSE-METHANOL-CHOLINE GMC OXIDOREDUCTASE"/>
    <property type="match status" value="1"/>
</dbReference>
<dbReference type="Pfam" id="PF00732">
    <property type="entry name" value="GMC_oxred_N"/>
    <property type="match status" value="1"/>
</dbReference>
<dbReference type="RefSeq" id="XP_035344412.1">
    <property type="nucleotide sequence ID" value="XM_035488519.1"/>
</dbReference>
<evidence type="ECO:0000256" key="1">
    <source>
        <dbReference type="ARBA" id="ARBA00001974"/>
    </source>
</evidence>
<evidence type="ECO:0000256" key="6">
    <source>
        <dbReference type="ARBA" id="ARBA00022630"/>
    </source>
</evidence>
<keyword evidence="14" id="KW-0732">Signal</keyword>
<evidence type="ECO:0000256" key="12">
    <source>
        <dbReference type="PIRSR" id="PIRSR000137-2"/>
    </source>
</evidence>
<keyword evidence="5" id="KW-0964">Secreted</keyword>
<comment type="catalytic activity">
    <reaction evidence="9">
        <text>beta-D-glucose + O2 = D-glucono-1,5-lactone + H2O2</text>
        <dbReference type="Rhea" id="RHEA:11428"/>
        <dbReference type="ChEBI" id="CHEBI:15379"/>
        <dbReference type="ChEBI" id="CHEBI:15903"/>
        <dbReference type="ChEBI" id="CHEBI:16217"/>
        <dbReference type="ChEBI" id="CHEBI:16240"/>
        <dbReference type="EC" id="1.1.3.4"/>
    </reaction>
    <physiologicalReaction direction="left-to-right" evidence="9">
        <dbReference type="Rhea" id="RHEA:11429"/>
    </physiologicalReaction>
</comment>
<proteinExistence type="inferred from homology"/>
<evidence type="ECO:0000256" key="4">
    <source>
        <dbReference type="ARBA" id="ARBA00011738"/>
    </source>
</evidence>
<keyword evidence="5" id="KW-0134">Cell wall</keyword>
<dbReference type="GO" id="GO:0050660">
    <property type="term" value="F:flavin adenine dinucleotide binding"/>
    <property type="evidence" value="ECO:0007669"/>
    <property type="project" value="InterPro"/>
</dbReference>
<evidence type="ECO:0000256" key="2">
    <source>
        <dbReference type="ARBA" id="ARBA00004191"/>
    </source>
</evidence>
<keyword evidence="6" id="KW-0285">Flavoprotein</keyword>
<dbReference type="PROSITE" id="PS00624">
    <property type="entry name" value="GMC_OXRED_2"/>
    <property type="match status" value="1"/>
</dbReference>
<evidence type="ECO:0000313" key="16">
    <source>
        <dbReference type="EMBL" id="QKX58234.1"/>
    </source>
</evidence>
<dbReference type="InterPro" id="IPR012132">
    <property type="entry name" value="GMC_OxRdtase"/>
</dbReference>
<evidence type="ECO:0000256" key="11">
    <source>
        <dbReference type="PIRSR" id="PIRSR000137-1"/>
    </source>
</evidence>
<evidence type="ECO:0000256" key="14">
    <source>
        <dbReference type="SAM" id="SignalP"/>
    </source>
</evidence>
<dbReference type="PANTHER" id="PTHR11552:SF218">
    <property type="entry name" value="GLUCOSE-METHANOL-CHOLINE OXIDOREDUCTASE N-TERMINAL DOMAIN-CONTAINING PROTEIN"/>
    <property type="match status" value="1"/>
</dbReference>
<feature type="chain" id="PRO_5028851608" description="glucose oxidase" evidence="14">
    <location>
        <begin position="21"/>
        <end position="675"/>
    </location>
</feature>